<dbReference type="EMBL" id="PHFL01000044">
    <property type="protein sequence ID" value="RFM24284.1"/>
    <property type="molecule type" value="Genomic_DNA"/>
</dbReference>
<gene>
    <name evidence="1" type="ORF">D0433_06560</name>
</gene>
<accession>A0A395M2Y6</accession>
<reference evidence="1 2" key="1">
    <citation type="journal article" date="2011" name="ISME J.">
        <title>Community ecology of hot spring cyanobacterial mats: predominant populations and their functional potential.</title>
        <authorList>
            <person name="Klatt C.G."/>
            <person name="Wood J.M."/>
            <person name="Rusch D.B."/>
            <person name="Bateson M.M."/>
            <person name="Hamamura N."/>
            <person name="Heidelberg J.F."/>
            <person name="Grossman A.R."/>
            <person name="Bhaya D."/>
            <person name="Cohan F.M."/>
            <person name="Kuhl M."/>
            <person name="Bryant D.A."/>
            <person name="Ward D.M."/>
        </authorList>
    </citation>
    <scope>NUCLEOTIDE SEQUENCE [LARGE SCALE GENOMIC DNA]</scope>
    <source>
        <strain evidence="1">OS</strain>
    </source>
</reference>
<organism evidence="1 2">
    <name type="scientific">Candidatus Thermochlorobacter aerophilus</name>
    <dbReference type="NCBI Taxonomy" id="1868324"/>
    <lineage>
        <taxon>Bacteria</taxon>
        <taxon>Pseudomonadati</taxon>
        <taxon>Chlorobiota</taxon>
        <taxon>Chlorobiia</taxon>
        <taxon>Chlorobiales</taxon>
        <taxon>Candidatus Thermochlorobacteriaceae</taxon>
        <taxon>Candidatus Thermochlorobacter</taxon>
    </lineage>
</organism>
<evidence type="ECO:0000313" key="2">
    <source>
        <dbReference type="Proteomes" id="UP000266389"/>
    </source>
</evidence>
<evidence type="ECO:0000313" key="1">
    <source>
        <dbReference type="EMBL" id="RFM24284.1"/>
    </source>
</evidence>
<protein>
    <submittedName>
        <fullName evidence="1">Uncharacterized protein</fullName>
    </submittedName>
</protein>
<name>A0A395M2Y6_9BACT</name>
<feature type="non-terminal residue" evidence="1">
    <location>
        <position position="1"/>
    </location>
</feature>
<proteinExistence type="predicted"/>
<sequence length="143" mass="15957">PRPINLNEVVQTTLQILRSRLNAHQLIVKTALAKVQPVVLVPSARLRLLVFALIFSIINRKPSNGISPRQVLFKTVRHKKTVDLHFTCTARVKSRAHVGFSINEAYLDILQSLVHDLGAMLSFPKKAALSISIKFALFQESPA</sequence>
<comment type="caution">
    <text evidence="1">The sequence shown here is derived from an EMBL/GenBank/DDBJ whole genome shotgun (WGS) entry which is preliminary data.</text>
</comment>
<dbReference type="AlphaFoldDB" id="A0A395M2Y6"/>
<dbReference type="Proteomes" id="UP000266389">
    <property type="component" value="Unassembled WGS sequence"/>
</dbReference>